<dbReference type="Proteomes" id="UP000812440">
    <property type="component" value="Chromosome 8_10"/>
</dbReference>
<evidence type="ECO:0000313" key="3">
    <source>
        <dbReference type="Proteomes" id="UP000812440"/>
    </source>
</evidence>
<accession>A0A8T2JV96</accession>
<organism evidence="2 3">
    <name type="scientific">Hymenochirus boettgeri</name>
    <name type="common">Congo dwarf clawed frog</name>
    <dbReference type="NCBI Taxonomy" id="247094"/>
    <lineage>
        <taxon>Eukaryota</taxon>
        <taxon>Metazoa</taxon>
        <taxon>Chordata</taxon>
        <taxon>Craniata</taxon>
        <taxon>Vertebrata</taxon>
        <taxon>Euteleostomi</taxon>
        <taxon>Amphibia</taxon>
        <taxon>Batrachia</taxon>
        <taxon>Anura</taxon>
        <taxon>Pipoidea</taxon>
        <taxon>Pipidae</taxon>
        <taxon>Pipinae</taxon>
        <taxon>Hymenochirus</taxon>
    </lineage>
</organism>
<comment type="caution">
    <text evidence="2">The sequence shown here is derived from an EMBL/GenBank/DDBJ whole genome shotgun (WGS) entry which is preliminary data.</text>
</comment>
<dbReference type="EMBL" id="JAACNH010000003">
    <property type="protein sequence ID" value="KAG8447414.1"/>
    <property type="molecule type" value="Genomic_DNA"/>
</dbReference>
<protein>
    <submittedName>
        <fullName evidence="2">Uncharacterized protein</fullName>
    </submittedName>
</protein>
<reference evidence="2" key="1">
    <citation type="thesis" date="2020" institute="ProQuest LLC" country="789 East Eisenhower Parkway, Ann Arbor, MI, USA">
        <title>Comparative Genomics and Chromosome Evolution.</title>
        <authorList>
            <person name="Mudd A.B."/>
        </authorList>
    </citation>
    <scope>NUCLEOTIDE SEQUENCE</scope>
    <source>
        <strain evidence="2">Female2</strain>
        <tissue evidence="2">Blood</tissue>
    </source>
</reference>
<gene>
    <name evidence="2" type="ORF">GDO86_014769</name>
</gene>
<proteinExistence type="predicted"/>
<feature type="compositionally biased region" description="Basic and acidic residues" evidence="1">
    <location>
        <begin position="37"/>
        <end position="52"/>
    </location>
</feature>
<keyword evidence="3" id="KW-1185">Reference proteome</keyword>
<evidence type="ECO:0000313" key="2">
    <source>
        <dbReference type="EMBL" id="KAG8447414.1"/>
    </source>
</evidence>
<dbReference type="AlphaFoldDB" id="A0A8T2JV96"/>
<name>A0A8T2JV96_9PIPI</name>
<sequence>MDTYLQDGYRPYLTTASAHDAIPHLPWMEESPQGEETTGRKTARESEGSERESWWIRTCWGCHLDCFPPGSSLGSPAIGICWDLGIEGAPVPGDLSIATPSHLGPPSPRNLHRIPSPWVPLLTSLDHIFSGGA</sequence>
<evidence type="ECO:0000256" key="1">
    <source>
        <dbReference type="SAM" id="MobiDB-lite"/>
    </source>
</evidence>
<feature type="region of interest" description="Disordered" evidence="1">
    <location>
        <begin position="23"/>
        <end position="52"/>
    </location>
</feature>